<keyword evidence="2" id="KW-0812">Transmembrane</keyword>
<sequence>MYLVVMAWLYVVVLMAVAEATSTTGSVLGALITLVLYGLLPLSIVVYILGTPGRRRKIHAREMQERAAAAQAMTAPSSVAPTSAEPDAGGHAPGAAAHGAVPPMREET</sequence>
<accession>A0A398CAF0</accession>
<feature type="transmembrane region" description="Helical" evidence="2">
    <location>
        <begin position="28"/>
        <end position="49"/>
    </location>
</feature>
<reference evidence="3 4" key="1">
    <citation type="submission" date="2018-09" db="EMBL/GenBank/DDBJ databases">
        <title>Draft genome of Simplicispira sp. NY-02.</title>
        <authorList>
            <person name="Im W.T."/>
        </authorList>
    </citation>
    <scope>NUCLEOTIDE SEQUENCE [LARGE SCALE GENOMIC DNA]</scope>
    <source>
        <strain evidence="3 4">NY-02</strain>
    </source>
</reference>
<keyword evidence="2" id="KW-0472">Membrane</keyword>
<dbReference type="EMBL" id="QXJC01000001">
    <property type="protein sequence ID" value="RID99294.1"/>
    <property type="molecule type" value="Genomic_DNA"/>
</dbReference>
<feature type="compositionally biased region" description="Low complexity" evidence="1">
    <location>
        <begin position="84"/>
        <end position="108"/>
    </location>
</feature>
<organism evidence="3 4">
    <name type="scientific">Simplicispira hankyongi</name>
    <dbReference type="NCBI Taxonomy" id="2315688"/>
    <lineage>
        <taxon>Bacteria</taxon>
        <taxon>Pseudomonadati</taxon>
        <taxon>Pseudomonadota</taxon>
        <taxon>Betaproteobacteria</taxon>
        <taxon>Burkholderiales</taxon>
        <taxon>Comamonadaceae</taxon>
        <taxon>Simplicispira</taxon>
    </lineage>
</organism>
<name>A0A398CAF0_9BURK</name>
<keyword evidence="4" id="KW-1185">Reference proteome</keyword>
<dbReference type="AlphaFoldDB" id="A0A398CAF0"/>
<comment type="caution">
    <text evidence="3">The sequence shown here is derived from an EMBL/GenBank/DDBJ whole genome shotgun (WGS) entry which is preliminary data.</text>
</comment>
<proteinExistence type="predicted"/>
<dbReference type="OrthoDB" id="8565731at2"/>
<protein>
    <recommendedName>
        <fullName evidence="5">Transmembrane protein</fullName>
    </recommendedName>
</protein>
<keyword evidence="2" id="KW-1133">Transmembrane helix</keyword>
<evidence type="ECO:0000313" key="4">
    <source>
        <dbReference type="Proteomes" id="UP000266302"/>
    </source>
</evidence>
<gene>
    <name evidence="3" type="ORF">D3F03_02325</name>
</gene>
<evidence type="ECO:0000256" key="2">
    <source>
        <dbReference type="SAM" id="Phobius"/>
    </source>
</evidence>
<evidence type="ECO:0000313" key="3">
    <source>
        <dbReference type="EMBL" id="RID99294.1"/>
    </source>
</evidence>
<dbReference type="Proteomes" id="UP000266302">
    <property type="component" value="Unassembled WGS sequence"/>
</dbReference>
<evidence type="ECO:0008006" key="5">
    <source>
        <dbReference type="Google" id="ProtNLM"/>
    </source>
</evidence>
<feature type="region of interest" description="Disordered" evidence="1">
    <location>
        <begin position="71"/>
        <end position="108"/>
    </location>
</feature>
<dbReference type="RefSeq" id="WP_119107745.1">
    <property type="nucleotide sequence ID" value="NZ_QXJC01000001.1"/>
</dbReference>
<evidence type="ECO:0000256" key="1">
    <source>
        <dbReference type="SAM" id="MobiDB-lite"/>
    </source>
</evidence>